<reference evidence="1" key="1">
    <citation type="journal article" date="2015" name="Nature">
        <title>Complex archaea that bridge the gap between prokaryotes and eukaryotes.</title>
        <authorList>
            <person name="Spang A."/>
            <person name="Saw J.H."/>
            <person name="Jorgensen S.L."/>
            <person name="Zaremba-Niedzwiedzka K."/>
            <person name="Martijn J."/>
            <person name="Lind A.E."/>
            <person name="van Eijk R."/>
            <person name="Schleper C."/>
            <person name="Guy L."/>
            <person name="Ettema T.J."/>
        </authorList>
    </citation>
    <scope>NUCLEOTIDE SEQUENCE</scope>
</reference>
<protein>
    <submittedName>
        <fullName evidence="1">Uncharacterized protein</fullName>
    </submittedName>
</protein>
<evidence type="ECO:0000313" key="1">
    <source>
        <dbReference type="EMBL" id="KKL84712.1"/>
    </source>
</evidence>
<organism evidence="1">
    <name type="scientific">marine sediment metagenome</name>
    <dbReference type="NCBI Taxonomy" id="412755"/>
    <lineage>
        <taxon>unclassified sequences</taxon>
        <taxon>metagenomes</taxon>
        <taxon>ecological metagenomes</taxon>
    </lineage>
</organism>
<sequence length="52" mass="6280">MRDIKCEIDWNKEKIMSDNKENELNVESKLRKRLDKISFHKQTNNISLVSEM</sequence>
<dbReference type="EMBL" id="LAZR01021625">
    <property type="protein sequence ID" value="KKL84712.1"/>
    <property type="molecule type" value="Genomic_DNA"/>
</dbReference>
<proteinExistence type="predicted"/>
<dbReference type="AlphaFoldDB" id="A0A0F9IBF3"/>
<gene>
    <name evidence="1" type="ORF">LCGC14_1961960</name>
</gene>
<name>A0A0F9IBF3_9ZZZZ</name>
<comment type="caution">
    <text evidence="1">The sequence shown here is derived from an EMBL/GenBank/DDBJ whole genome shotgun (WGS) entry which is preliminary data.</text>
</comment>
<accession>A0A0F9IBF3</accession>